<dbReference type="Gene3D" id="3.40.50.920">
    <property type="match status" value="1"/>
</dbReference>
<dbReference type="PANTHER" id="PTHR43522:SF2">
    <property type="entry name" value="TRANSKETOLASE 1-RELATED"/>
    <property type="match status" value="1"/>
</dbReference>
<keyword evidence="21" id="KW-1185">Reference proteome</keyword>
<dbReference type="InterPro" id="IPR055152">
    <property type="entry name" value="Transketolase-like_C_2"/>
</dbReference>
<dbReference type="FunFam" id="3.40.50.970:FF:000003">
    <property type="entry name" value="Transketolase"/>
    <property type="match status" value="1"/>
</dbReference>
<evidence type="ECO:0000256" key="4">
    <source>
        <dbReference type="ARBA" id="ARBA00011738"/>
    </source>
</evidence>
<dbReference type="InterPro" id="IPR033247">
    <property type="entry name" value="Transketolase_fam"/>
</dbReference>
<comment type="catalytic activity">
    <reaction evidence="11 18">
        <text>D-sedoheptulose 7-phosphate + D-glyceraldehyde 3-phosphate = aldehydo-D-ribose 5-phosphate + D-xylulose 5-phosphate</text>
        <dbReference type="Rhea" id="RHEA:10508"/>
        <dbReference type="ChEBI" id="CHEBI:57483"/>
        <dbReference type="ChEBI" id="CHEBI:57737"/>
        <dbReference type="ChEBI" id="CHEBI:58273"/>
        <dbReference type="ChEBI" id="CHEBI:59776"/>
        <dbReference type="EC" id="2.2.1.1"/>
    </reaction>
</comment>
<comment type="cofactor">
    <cofactor evidence="18">
        <name>Mg(2+)</name>
        <dbReference type="ChEBI" id="CHEBI:18420"/>
    </cofactor>
    <cofactor evidence="18">
        <name>Ca(2+)</name>
        <dbReference type="ChEBI" id="CHEBI:29108"/>
    </cofactor>
    <cofactor evidence="18">
        <name>Mn(2+)</name>
        <dbReference type="ChEBI" id="CHEBI:29035"/>
    </cofactor>
    <cofactor evidence="18">
        <name>Co(2+)</name>
        <dbReference type="ChEBI" id="CHEBI:48828"/>
    </cofactor>
    <text evidence="18">Binds 1 Mg(2+) ion per subunit. Can also utilize other divalent metal cations, such as Ca(2+), Mn(2+) and Co(2+).</text>
</comment>
<dbReference type="Pfam" id="PF00456">
    <property type="entry name" value="Transketolase_N"/>
    <property type="match status" value="1"/>
</dbReference>
<evidence type="ECO:0000256" key="6">
    <source>
        <dbReference type="ARBA" id="ARBA00022679"/>
    </source>
</evidence>
<dbReference type="InterPro" id="IPR005474">
    <property type="entry name" value="Transketolase_N"/>
</dbReference>
<evidence type="ECO:0000256" key="9">
    <source>
        <dbReference type="ARBA" id="ARBA00022842"/>
    </source>
</evidence>
<feature type="binding site" evidence="14">
    <location>
        <position position="385"/>
    </location>
    <ligand>
        <name>substrate</name>
    </ligand>
</feature>
<dbReference type="SUPFAM" id="SSF52922">
    <property type="entry name" value="TK C-terminal domain-like"/>
    <property type="match status" value="1"/>
</dbReference>
<evidence type="ECO:0000256" key="3">
    <source>
        <dbReference type="ARBA" id="ARBA00007131"/>
    </source>
</evidence>
<evidence type="ECO:0000256" key="17">
    <source>
        <dbReference type="PIRSR" id="PIRSR605478-5"/>
    </source>
</evidence>
<feature type="binding site" evidence="14">
    <location>
        <position position="471"/>
    </location>
    <ligand>
        <name>substrate</name>
    </ligand>
</feature>
<protein>
    <recommendedName>
        <fullName evidence="5 12">Transketolase</fullName>
        <ecNumber evidence="5 12">2.2.1.1</ecNumber>
    </recommendedName>
</protein>
<dbReference type="Pfam" id="PF02779">
    <property type="entry name" value="Transket_pyr"/>
    <property type="match status" value="1"/>
</dbReference>
<dbReference type="SUPFAM" id="SSF52518">
    <property type="entry name" value="Thiamin diphosphate-binding fold (THDP-binding)"/>
    <property type="match status" value="2"/>
</dbReference>
<feature type="binding site" evidence="15">
    <location>
        <position position="66"/>
    </location>
    <ligand>
        <name>thiamine diphosphate</name>
        <dbReference type="ChEBI" id="CHEBI:58937"/>
    </ligand>
</feature>
<keyword evidence="9 16" id="KW-0460">Magnesium</keyword>
<dbReference type="CDD" id="cd07033">
    <property type="entry name" value="TPP_PYR_DXS_TK_like"/>
    <property type="match status" value="1"/>
</dbReference>
<evidence type="ECO:0000256" key="2">
    <source>
        <dbReference type="ARBA" id="ARBA00001941"/>
    </source>
</evidence>
<evidence type="ECO:0000256" key="7">
    <source>
        <dbReference type="ARBA" id="ARBA00022723"/>
    </source>
</evidence>
<evidence type="ECO:0000256" key="10">
    <source>
        <dbReference type="ARBA" id="ARBA00023052"/>
    </source>
</evidence>
<dbReference type="InterPro" id="IPR049557">
    <property type="entry name" value="Transketolase_CS"/>
</dbReference>
<dbReference type="CDD" id="cd02012">
    <property type="entry name" value="TPP_TK"/>
    <property type="match status" value="1"/>
</dbReference>
<evidence type="ECO:0000256" key="16">
    <source>
        <dbReference type="PIRSR" id="PIRSR605478-4"/>
    </source>
</evidence>
<keyword evidence="8 18" id="KW-0106">Calcium</keyword>
<dbReference type="FunFam" id="3.40.50.920:FF:000003">
    <property type="entry name" value="Transketolase"/>
    <property type="match status" value="1"/>
</dbReference>
<comment type="cofactor">
    <cofactor evidence="2">
        <name>Co(2+)</name>
        <dbReference type="ChEBI" id="CHEBI:48828"/>
    </cofactor>
</comment>
<dbReference type="Gene3D" id="3.40.50.970">
    <property type="match status" value="2"/>
</dbReference>
<dbReference type="Pfam" id="PF22613">
    <property type="entry name" value="Transketolase_C_1"/>
    <property type="match status" value="1"/>
</dbReference>
<feature type="binding site" evidence="14">
    <location>
        <position position="261"/>
    </location>
    <ligand>
        <name>substrate</name>
    </ligand>
</feature>
<feature type="binding site" evidence="14">
    <location>
        <position position="522"/>
    </location>
    <ligand>
        <name>substrate</name>
    </ligand>
</feature>
<feature type="binding site" evidence="15">
    <location>
        <position position="185"/>
    </location>
    <ligand>
        <name>thiamine diphosphate</name>
        <dbReference type="ChEBI" id="CHEBI:58937"/>
    </ligand>
</feature>
<dbReference type="EMBL" id="MUYA01000003">
    <property type="protein sequence ID" value="OOS00354.1"/>
    <property type="molecule type" value="Genomic_DNA"/>
</dbReference>
<comment type="function">
    <text evidence="18">Catalyzes the transfer of a two-carbon ketol group from a ketose donor to an aldose acceptor, via a covalent intermediate with the cofactor thiamine pyrophosphate.</text>
</comment>
<evidence type="ECO:0000313" key="20">
    <source>
        <dbReference type="EMBL" id="OOS00354.1"/>
    </source>
</evidence>
<dbReference type="NCBIfam" id="TIGR00232">
    <property type="entry name" value="tktlase_bact"/>
    <property type="match status" value="1"/>
</dbReference>
<feature type="binding site" evidence="15">
    <location>
        <position position="156"/>
    </location>
    <ligand>
        <name>thiamine diphosphate</name>
        <dbReference type="ChEBI" id="CHEBI:58937"/>
    </ligand>
</feature>
<keyword evidence="6 18" id="KW-0808">Transferase</keyword>
<comment type="cofactor">
    <cofactor evidence="15">
        <name>thiamine diphosphate</name>
        <dbReference type="ChEBI" id="CHEBI:58937"/>
    </cofactor>
    <text evidence="15">Binds 1 thiamine pyrophosphate per subunit. During the reaction, the substrate forms a covalent intermediate with the cofactor.</text>
</comment>
<feature type="binding site" evidence="16">
    <location>
        <position position="185"/>
    </location>
    <ligand>
        <name>Mg(2+)</name>
        <dbReference type="ChEBI" id="CHEBI:18420"/>
    </ligand>
</feature>
<comment type="similarity">
    <text evidence="3 18">Belongs to the transketolase family.</text>
</comment>
<evidence type="ECO:0000256" key="12">
    <source>
        <dbReference type="NCBIfam" id="TIGR00232"/>
    </source>
</evidence>
<dbReference type="Proteomes" id="UP000190867">
    <property type="component" value="Unassembled WGS sequence"/>
</dbReference>
<dbReference type="GO" id="GO:0009052">
    <property type="term" value="P:pentose-phosphate shunt, non-oxidative branch"/>
    <property type="evidence" value="ECO:0007669"/>
    <property type="project" value="UniProtKB-ARBA"/>
</dbReference>
<dbReference type="GO" id="GO:0005829">
    <property type="term" value="C:cytosol"/>
    <property type="evidence" value="ECO:0007669"/>
    <property type="project" value="TreeGrafter"/>
</dbReference>
<feature type="active site" description="Proton donor" evidence="13">
    <location>
        <position position="413"/>
    </location>
</feature>
<comment type="subunit">
    <text evidence="4 18">Homodimer.</text>
</comment>
<dbReference type="AlphaFoldDB" id="A0A1T0AUT9"/>
<name>A0A1T0AUT9_9PAST</name>
<dbReference type="GO" id="GO:0046872">
    <property type="term" value="F:metal ion binding"/>
    <property type="evidence" value="ECO:0007669"/>
    <property type="project" value="UniProtKB-KW"/>
</dbReference>
<dbReference type="GO" id="GO:0004802">
    <property type="term" value="F:transketolase activity"/>
    <property type="evidence" value="ECO:0007669"/>
    <property type="project" value="UniProtKB-UniRule"/>
</dbReference>
<feature type="binding site" evidence="15">
    <location>
        <position position="439"/>
    </location>
    <ligand>
        <name>thiamine diphosphate</name>
        <dbReference type="ChEBI" id="CHEBI:58937"/>
    </ligand>
</feature>
<evidence type="ECO:0000256" key="14">
    <source>
        <dbReference type="PIRSR" id="PIRSR605478-2"/>
    </source>
</evidence>
<feature type="site" description="Important for catalytic activity" evidence="17">
    <location>
        <position position="261"/>
    </location>
</feature>
<dbReference type="InterPro" id="IPR009014">
    <property type="entry name" value="Transketo_C/PFOR_II"/>
</dbReference>
<feature type="binding site" evidence="15">
    <location>
        <position position="261"/>
    </location>
    <ligand>
        <name>thiamine diphosphate</name>
        <dbReference type="ChEBI" id="CHEBI:58937"/>
    </ligand>
</feature>
<organism evidence="20 21">
    <name type="scientific">Haemophilus paracuniculus</name>
    <dbReference type="NCBI Taxonomy" id="734"/>
    <lineage>
        <taxon>Bacteria</taxon>
        <taxon>Pseudomonadati</taxon>
        <taxon>Pseudomonadota</taxon>
        <taxon>Gammaproteobacteria</taxon>
        <taxon>Pasteurellales</taxon>
        <taxon>Pasteurellaceae</taxon>
        <taxon>Haemophilus</taxon>
    </lineage>
</organism>
<dbReference type="SMART" id="SM00861">
    <property type="entry name" value="Transket_pyr"/>
    <property type="match status" value="1"/>
</dbReference>
<dbReference type="OrthoDB" id="8732661at2"/>
<feature type="binding site" evidence="15">
    <location>
        <begin position="114"/>
        <end position="116"/>
    </location>
    <ligand>
        <name>thiamine diphosphate</name>
        <dbReference type="ChEBI" id="CHEBI:58937"/>
    </ligand>
</feature>
<evidence type="ECO:0000256" key="5">
    <source>
        <dbReference type="ARBA" id="ARBA00013152"/>
    </source>
</evidence>
<dbReference type="STRING" id="734.B0187_02405"/>
<comment type="cofactor">
    <cofactor evidence="1">
        <name>Ca(2+)</name>
        <dbReference type="ChEBI" id="CHEBI:29108"/>
    </cofactor>
</comment>
<evidence type="ECO:0000256" key="11">
    <source>
        <dbReference type="ARBA" id="ARBA00049473"/>
    </source>
</evidence>
<feature type="binding site" evidence="16">
    <location>
        <position position="155"/>
    </location>
    <ligand>
        <name>Mg(2+)</name>
        <dbReference type="ChEBI" id="CHEBI:18420"/>
    </ligand>
</feature>
<keyword evidence="10 15" id="KW-0786">Thiamine pyrophosphate</keyword>
<evidence type="ECO:0000256" key="13">
    <source>
        <dbReference type="PIRSR" id="PIRSR605478-1"/>
    </source>
</evidence>
<dbReference type="FunFam" id="3.40.50.970:FF:000004">
    <property type="entry name" value="Transketolase"/>
    <property type="match status" value="1"/>
</dbReference>
<feature type="binding site" evidence="14">
    <location>
        <position position="26"/>
    </location>
    <ligand>
        <name>substrate</name>
    </ligand>
</feature>
<comment type="caution">
    <text evidence="20">The sequence shown here is derived from an EMBL/GenBank/DDBJ whole genome shotgun (WGS) entry which is preliminary data.</text>
</comment>
<dbReference type="PROSITE" id="PS00801">
    <property type="entry name" value="TRANSKETOLASE_1"/>
    <property type="match status" value="1"/>
</dbReference>
<feature type="site" description="Important for catalytic activity" evidence="17">
    <location>
        <position position="26"/>
    </location>
</feature>
<evidence type="ECO:0000259" key="19">
    <source>
        <dbReference type="SMART" id="SM00861"/>
    </source>
</evidence>
<feature type="binding site" evidence="14">
    <location>
        <position position="358"/>
    </location>
    <ligand>
        <name>substrate</name>
    </ligand>
</feature>
<evidence type="ECO:0000256" key="18">
    <source>
        <dbReference type="RuleBase" id="RU004996"/>
    </source>
</evidence>
<dbReference type="InterPro" id="IPR020826">
    <property type="entry name" value="Transketolase_BS"/>
</dbReference>
<feature type="binding site" evidence="16">
    <location>
        <position position="187"/>
    </location>
    <ligand>
        <name>Mg(2+)</name>
        <dbReference type="ChEBI" id="CHEBI:18420"/>
    </ligand>
</feature>
<evidence type="ECO:0000256" key="1">
    <source>
        <dbReference type="ARBA" id="ARBA00001913"/>
    </source>
</evidence>
<accession>A0A1T0AUT9</accession>
<evidence type="ECO:0000313" key="21">
    <source>
        <dbReference type="Proteomes" id="UP000190867"/>
    </source>
</evidence>
<dbReference type="PROSITE" id="PS00802">
    <property type="entry name" value="TRANSKETOLASE_2"/>
    <property type="match status" value="1"/>
</dbReference>
<proteinExistence type="inferred from homology"/>
<gene>
    <name evidence="20" type="ORF">B0187_02405</name>
</gene>
<evidence type="ECO:0000256" key="15">
    <source>
        <dbReference type="PIRSR" id="PIRSR605478-3"/>
    </source>
</evidence>
<evidence type="ECO:0000256" key="8">
    <source>
        <dbReference type="ARBA" id="ARBA00022837"/>
    </source>
</evidence>
<feature type="binding site" evidence="14">
    <location>
        <position position="475"/>
    </location>
    <ligand>
        <name>substrate</name>
    </ligand>
</feature>
<dbReference type="InterPro" id="IPR005478">
    <property type="entry name" value="Transketolase_bac-like"/>
</dbReference>
<keyword evidence="7 16" id="KW-0479">Metal-binding</keyword>
<dbReference type="InterPro" id="IPR029061">
    <property type="entry name" value="THDP-binding"/>
</dbReference>
<comment type="cofactor">
    <cofactor evidence="16">
        <name>Mg(2+)</name>
        <dbReference type="ChEBI" id="CHEBI:18420"/>
    </cofactor>
    <text evidence="16">Binds 1 Mg(2+) ion per subunit. Can also utilize other divalent metal cations, such as Ca(2+), Mn(2+) and Co(2+).</text>
</comment>
<reference evidence="20 21" key="1">
    <citation type="submission" date="2017-02" db="EMBL/GenBank/DDBJ databases">
        <title>Draft genome sequence of Haemophilus paracuniculus CCUG 43573 type strain.</title>
        <authorList>
            <person name="Engstrom-Jakobsson H."/>
            <person name="Salva-Serra F."/>
            <person name="Thorell K."/>
            <person name="Gonzales-Siles L."/>
            <person name="Karlsson R."/>
            <person name="Boulund F."/>
            <person name="Engstrand L."/>
            <person name="Kristiansson E."/>
            <person name="Moore E."/>
        </authorList>
    </citation>
    <scope>NUCLEOTIDE SEQUENCE [LARGE SCALE GENOMIC DNA]</scope>
    <source>
        <strain evidence="20 21">CCUG 43573</strain>
    </source>
</reference>
<dbReference type="InterPro" id="IPR005475">
    <property type="entry name" value="Transketolase-like_Pyr-bd"/>
</dbReference>
<feature type="domain" description="Transketolase-like pyrimidine-binding" evidence="19">
    <location>
        <begin position="355"/>
        <end position="527"/>
    </location>
</feature>
<dbReference type="EC" id="2.2.1.1" evidence="5 12"/>
<dbReference type="PANTHER" id="PTHR43522">
    <property type="entry name" value="TRANSKETOLASE"/>
    <property type="match status" value="1"/>
</dbReference>
<sequence length="665" mass="72784">MAERKVLANAIRFLSMDAVQKANSGHPGAPMGMADIAEVLWRDFLSHNPTNPQWANRDRFVLSNGHGSMLIYSLLHLTGYDLSIEDLKQFRQLHSKTPGHPEYGYAPGVETTTGPLGQGITNAVGMAIAEKTLAAQFNREGHNIVDHYTYAFLGDGCLMEGISHEACSLAGTLGLGKLIAFYDDNNISIDGHVDGWFSDDTAQRFEAYGWQVIRNVDGHDPDQIQFAIENARAEKDRPTLIICKTIIGYGSPNKSNSHDCHGAPLGDAEIQAAREFLKWEHAPFEIPADIYAEWDAKAKGAIAEKEWNAKFAAYETAYPELAAEFKRRVAGDLPANWAAESQAFIEKLQANPATIASRKASQNAIEAYAKLLPEFLGGSADLASSNLTLWSGSKPIRADHNVDGNYINYGVREFGMSAIMNGIALHGGFIPYGATFLMFMEYAHNAVRMAALMKQRSLFVYTHDSIGLGEDGPTHQPVEQTATLRLIPNLETWRPCDQVESAVAWKAAVERKEGPSALIFTRQNLAQQERNPEQLANIARGGYILKDCAGTPDLILIATGSEVELAVKSAEVLAGEGKNVRVVSMPSTNVFDKQDEAYREAVLPSSVTKRVAIEAGISDYWYKYVGFGGRIVGMNSFGESAPADQLFKLFGFTVENVVAKAKEIL</sequence>
<feature type="binding site" evidence="14">
    <location>
        <position position="463"/>
    </location>
    <ligand>
        <name>substrate</name>
    </ligand>
</feature>